<keyword evidence="2 3" id="KW-0067">ATP-binding</keyword>
<dbReference type="HOGENOM" id="CLU_057180_1_2_9"/>
<dbReference type="GO" id="GO:0005737">
    <property type="term" value="C:cytoplasm"/>
    <property type="evidence" value="ECO:0007669"/>
    <property type="project" value="UniProtKB-SubCell"/>
</dbReference>
<dbReference type="AlphaFoldDB" id="E6MEQ0"/>
<dbReference type="HAMAP" id="MF_00376">
    <property type="entry name" value="Dephospho_CoA_kinase"/>
    <property type="match status" value="1"/>
</dbReference>
<keyword evidence="3" id="KW-0963">Cytoplasm</keyword>
<dbReference type="PROSITE" id="PS51219">
    <property type="entry name" value="DPCK"/>
    <property type="match status" value="1"/>
</dbReference>
<gene>
    <name evidence="3 5" type="primary">coaE</name>
    <name evidence="5" type="ORF">HMP0721_0483</name>
</gene>
<accession>E6MEQ0</accession>
<dbReference type="Proteomes" id="UP000004754">
    <property type="component" value="Unassembled WGS sequence"/>
</dbReference>
<dbReference type="eggNOG" id="COG0237">
    <property type="taxonomic scope" value="Bacteria"/>
</dbReference>
<feature type="binding site" evidence="3">
    <location>
        <begin position="21"/>
        <end position="26"/>
    </location>
    <ligand>
        <name>ATP</name>
        <dbReference type="ChEBI" id="CHEBI:30616"/>
    </ligand>
</feature>
<dbReference type="PANTHER" id="PTHR10695">
    <property type="entry name" value="DEPHOSPHO-COA KINASE-RELATED"/>
    <property type="match status" value="1"/>
</dbReference>
<dbReference type="Gene3D" id="3.40.50.300">
    <property type="entry name" value="P-loop containing nucleotide triphosphate hydrolases"/>
    <property type="match status" value="1"/>
</dbReference>
<dbReference type="EMBL" id="AEQN01000007">
    <property type="protein sequence ID" value="EFV02575.1"/>
    <property type="molecule type" value="Genomic_DNA"/>
</dbReference>
<keyword evidence="3 5" id="KW-0808">Transferase</keyword>
<comment type="similarity">
    <text evidence="3">Belongs to the CoaE family.</text>
</comment>
<keyword evidence="3" id="KW-0173">Coenzyme A biosynthesis</keyword>
<dbReference type="UniPathway" id="UPA00241">
    <property type="reaction ID" value="UER00356"/>
</dbReference>
<dbReference type="CDD" id="cd02022">
    <property type="entry name" value="DPCK"/>
    <property type="match status" value="1"/>
</dbReference>
<dbReference type="GO" id="GO:0004140">
    <property type="term" value="F:dephospho-CoA kinase activity"/>
    <property type="evidence" value="ECO:0007669"/>
    <property type="project" value="UniProtKB-UniRule"/>
</dbReference>
<dbReference type="InterPro" id="IPR027417">
    <property type="entry name" value="P-loop_NTPase"/>
</dbReference>
<sequence>MNLNNQPKDTPMIIGLTGGIGSGKSTVSRYLRDAYGCPVVDADAIAHAVTAPGGRVLMAIAEVFGADFVTACGELDRRKMRALIAKDVHAKKKLEAIEHPIIQQAILEQFEELRQAKVPLIIYDCPVFFQAHQETYVDVVAVVICDRAIRIARICKRDGIDEDLANRMVALQMSDAEMTARADVVFDNSGETSDLYRCVDHWMMVLKKHEKK</sequence>
<comment type="subcellular location">
    <subcellularLocation>
        <location evidence="3">Cytoplasm</location>
    </subcellularLocation>
</comment>
<evidence type="ECO:0000256" key="4">
    <source>
        <dbReference type="NCBIfam" id="TIGR00152"/>
    </source>
</evidence>
<proteinExistence type="inferred from homology"/>
<dbReference type="NCBIfam" id="TIGR00152">
    <property type="entry name" value="dephospho-CoA kinase"/>
    <property type="match status" value="1"/>
</dbReference>
<reference evidence="5 6" key="1">
    <citation type="submission" date="2010-12" db="EMBL/GenBank/DDBJ databases">
        <authorList>
            <person name="Muzny D."/>
            <person name="Qin X."/>
            <person name="Deng J."/>
            <person name="Jiang H."/>
            <person name="Liu Y."/>
            <person name="Qu J."/>
            <person name="Song X.-Z."/>
            <person name="Zhang L."/>
            <person name="Thornton R."/>
            <person name="Coyle M."/>
            <person name="Francisco L."/>
            <person name="Jackson L."/>
            <person name="Javaid M."/>
            <person name="Korchina V."/>
            <person name="Kovar C."/>
            <person name="Mata R."/>
            <person name="Mathew T."/>
            <person name="Ngo R."/>
            <person name="Nguyen L."/>
            <person name="Nguyen N."/>
            <person name="Okwuonu G."/>
            <person name="Ongeri F."/>
            <person name="Pham C."/>
            <person name="Simmons D."/>
            <person name="Wilczek-Boney K."/>
            <person name="Hale W."/>
            <person name="Jakkamsetti A."/>
            <person name="Pham P."/>
            <person name="Ruth R."/>
            <person name="San Lucas F."/>
            <person name="Warren J."/>
            <person name="Zhang J."/>
            <person name="Zhao Z."/>
            <person name="Zhou C."/>
            <person name="Zhu D."/>
            <person name="Lee S."/>
            <person name="Bess C."/>
            <person name="Blankenburg K."/>
            <person name="Forbes L."/>
            <person name="Fu Q."/>
            <person name="Gubbala S."/>
            <person name="Hirani K."/>
            <person name="Jayaseelan J.C."/>
            <person name="Lara F."/>
            <person name="Munidasa M."/>
            <person name="Palculict T."/>
            <person name="Patil S."/>
            <person name="Pu L.-L."/>
            <person name="Saada N."/>
            <person name="Tang L."/>
            <person name="Weissenberger G."/>
            <person name="Zhu Y."/>
            <person name="Hemphill L."/>
            <person name="Shang Y."/>
            <person name="Youmans B."/>
            <person name="Ayvaz T."/>
            <person name="Ross M."/>
            <person name="Santibanez J."/>
            <person name="Aqrawi P."/>
            <person name="Gross S."/>
            <person name="Joshi V."/>
            <person name="Fowler G."/>
            <person name="Nazareth L."/>
            <person name="Reid J."/>
            <person name="Worley K."/>
            <person name="Petrosino J."/>
            <person name="Highlander S."/>
            <person name="Gibbs R."/>
        </authorList>
    </citation>
    <scope>NUCLEOTIDE SEQUENCE [LARGE SCALE GENOMIC DNA]</scope>
    <source>
        <strain evidence="5 6">ATCC 23263</strain>
    </source>
</reference>
<evidence type="ECO:0000256" key="1">
    <source>
        <dbReference type="ARBA" id="ARBA00022741"/>
    </source>
</evidence>
<evidence type="ECO:0000256" key="2">
    <source>
        <dbReference type="ARBA" id="ARBA00022840"/>
    </source>
</evidence>
<comment type="caution">
    <text evidence="5">The sequence shown here is derived from an EMBL/GenBank/DDBJ whole genome shotgun (WGS) entry which is preliminary data.</text>
</comment>
<evidence type="ECO:0000313" key="5">
    <source>
        <dbReference type="EMBL" id="EFV02575.1"/>
    </source>
</evidence>
<dbReference type="STRING" id="887929.HMP0721_0483"/>
<comment type="function">
    <text evidence="3">Catalyzes the phosphorylation of the 3'-hydroxyl group of dephosphocoenzyme A to form coenzyme A.</text>
</comment>
<dbReference type="Pfam" id="PF01121">
    <property type="entry name" value="CoaE"/>
    <property type="match status" value="1"/>
</dbReference>
<dbReference type="GO" id="GO:0015937">
    <property type="term" value="P:coenzyme A biosynthetic process"/>
    <property type="evidence" value="ECO:0007669"/>
    <property type="project" value="UniProtKB-UniRule"/>
</dbReference>
<keyword evidence="3 5" id="KW-0418">Kinase</keyword>
<dbReference type="SUPFAM" id="SSF52540">
    <property type="entry name" value="P-loop containing nucleoside triphosphate hydrolases"/>
    <property type="match status" value="1"/>
</dbReference>
<comment type="pathway">
    <text evidence="3">Cofactor biosynthesis; coenzyme A biosynthesis; CoA from (R)-pantothenate: step 5/5.</text>
</comment>
<keyword evidence="1 3" id="KW-0547">Nucleotide-binding</keyword>
<protein>
    <recommendedName>
        <fullName evidence="3 4">Dephospho-CoA kinase</fullName>
        <ecNumber evidence="3 4">2.7.1.24</ecNumber>
    </recommendedName>
    <alternativeName>
        <fullName evidence="3">Dephosphocoenzyme A kinase</fullName>
    </alternativeName>
</protein>
<dbReference type="InterPro" id="IPR001977">
    <property type="entry name" value="Depp_CoAkinase"/>
</dbReference>
<comment type="catalytic activity">
    <reaction evidence="3">
        <text>3'-dephospho-CoA + ATP = ADP + CoA + H(+)</text>
        <dbReference type="Rhea" id="RHEA:18245"/>
        <dbReference type="ChEBI" id="CHEBI:15378"/>
        <dbReference type="ChEBI" id="CHEBI:30616"/>
        <dbReference type="ChEBI" id="CHEBI:57287"/>
        <dbReference type="ChEBI" id="CHEBI:57328"/>
        <dbReference type="ChEBI" id="CHEBI:456216"/>
        <dbReference type="EC" id="2.7.1.24"/>
    </reaction>
</comment>
<dbReference type="RefSeq" id="WP_006597902.1">
    <property type="nucleotide sequence ID" value="NZ_GL622359.1"/>
</dbReference>
<name>E6MEQ0_9FIRM</name>
<evidence type="ECO:0000256" key="3">
    <source>
        <dbReference type="HAMAP-Rule" id="MF_00376"/>
    </source>
</evidence>
<keyword evidence="6" id="KW-1185">Reference proteome</keyword>
<evidence type="ECO:0000313" key="6">
    <source>
        <dbReference type="Proteomes" id="UP000004754"/>
    </source>
</evidence>
<organism evidence="5 6">
    <name type="scientific">Pseudoramibacter alactolyticus ATCC 23263</name>
    <dbReference type="NCBI Taxonomy" id="887929"/>
    <lineage>
        <taxon>Bacteria</taxon>
        <taxon>Bacillati</taxon>
        <taxon>Bacillota</taxon>
        <taxon>Clostridia</taxon>
        <taxon>Eubacteriales</taxon>
        <taxon>Eubacteriaceae</taxon>
        <taxon>Pseudoramibacter</taxon>
    </lineage>
</organism>
<dbReference type="EC" id="2.7.1.24" evidence="3 4"/>
<dbReference type="GO" id="GO:0005524">
    <property type="term" value="F:ATP binding"/>
    <property type="evidence" value="ECO:0007669"/>
    <property type="project" value="UniProtKB-UniRule"/>
</dbReference>
<dbReference type="PANTHER" id="PTHR10695:SF46">
    <property type="entry name" value="BIFUNCTIONAL COENZYME A SYNTHASE-RELATED"/>
    <property type="match status" value="1"/>
</dbReference>